<name>A0A380Q615_YERPU</name>
<dbReference type="RefSeq" id="WP_048901721.1">
    <property type="nucleotide sequence ID" value="NZ_CCBI010000004.1"/>
</dbReference>
<dbReference type="SUPFAM" id="SSF47413">
    <property type="entry name" value="lambda repressor-like DNA-binding domains"/>
    <property type="match status" value="1"/>
</dbReference>
<dbReference type="Gene3D" id="1.10.260.40">
    <property type="entry name" value="lambda repressor-like DNA-binding domains"/>
    <property type="match status" value="1"/>
</dbReference>
<dbReference type="EMBL" id="UHJC01000001">
    <property type="protein sequence ID" value="SUP81216.1"/>
    <property type="molecule type" value="Genomic_DNA"/>
</dbReference>
<dbReference type="Pfam" id="PF15943">
    <property type="entry name" value="YdaS_toxin"/>
    <property type="match status" value="1"/>
</dbReference>
<gene>
    <name evidence="2" type="ORF">NCTC8580_01299</name>
</gene>
<evidence type="ECO:0000259" key="1">
    <source>
        <dbReference type="PROSITE" id="PS50943"/>
    </source>
</evidence>
<feature type="domain" description="HTH cro/C1-type" evidence="1">
    <location>
        <begin position="15"/>
        <end position="61"/>
    </location>
</feature>
<proteinExistence type="predicted"/>
<dbReference type="AlphaFoldDB" id="A0A380Q615"/>
<dbReference type="InterPro" id="IPR010982">
    <property type="entry name" value="Lambda_DNA-bd_dom_sf"/>
</dbReference>
<evidence type="ECO:0000313" key="2">
    <source>
        <dbReference type="EMBL" id="SUP81216.1"/>
    </source>
</evidence>
<dbReference type="CDD" id="cd00093">
    <property type="entry name" value="HTH_XRE"/>
    <property type="match status" value="1"/>
</dbReference>
<dbReference type="Proteomes" id="UP000255087">
    <property type="component" value="Unassembled WGS sequence"/>
</dbReference>
<dbReference type="InterPro" id="IPR001387">
    <property type="entry name" value="Cro/C1-type_HTH"/>
</dbReference>
<dbReference type="InterPro" id="IPR031856">
    <property type="entry name" value="YdaS_toxin-like"/>
</dbReference>
<dbReference type="PROSITE" id="PS50943">
    <property type="entry name" value="HTH_CROC1"/>
    <property type="match status" value="1"/>
</dbReference>
<reference evidence="2 3" key="1">
    <citation type="submission" date="2018-06" db="EMBL/GenBank/DDBJ databases">
        <authorList>
            <consortium name="Pathogen Informatics"/>
            <person name="Doyle S."/>
        </authorList>
    </citation>
    <scope>NUCLEOTIDE SEQUENCE [LARGE SCALE GENOMIC DNA]</scope>
    <source>
        <strain evidence="2 3">NCTC8580</strain>
    </source>
</reference>
<organism evidence="2 3">
    <name type="scientific">Yersinia pseudotuberculosis</name>
    <dbReference type="NCBI Taxonomy" id="633"/>
    <lineage>
        <taxon>Bacteria</taxon>
        <taxon>Pseudomonadati</taxon>
        <taxon>Pseudomonadota</taxon>
        <taxon>Gammaproteobacteria</taxon>
        <taxon>Enterobacterales</taxon>
        <taxon>Yersiniaceae</taxon>
        <taxon>Yersinia</taxon>
    </lineage>
</organism>
<dbReference type="GO" id="GO:0003677">
    <property type="term" value="F:DNA binding"/>
    <property type="evidence" value="ECO:0007669"/>
    <property type="project" value="InterPro"/>
</dbReference>
<accession>A0A380Q615</accession>
<sequence length="76" mass="8050">MKHEAVEKAIAIVGSQAALAKAVGKAQSTVSDWLNGNKQISVEGALLLVRATNGKIKAAEFRPDKANLFEQFNNAA</sequence>
<evidence type="ECO:0000313" key="3">
    <source>
        <dbReference type="Proteomes" id="UP000255087"/>
    </source>
</evidence>
<protein>
    <submittedName>
        <fullName evidence="2">Phage transcriptional regulator</fullName>
    </submittedName>
</protein>